<accession>A0A383DIT8</accession>
<dbReference type="EMBL" id="UINC01217580">
    <property type="protein sequence ID" value="SVE44234.1"/>
    <property type="molecule type" value="Genomic_DNA"/>
</dbReference>
<reference evidence="2" key="1">
    <citation type="submission" date="2018-05" db="EMBL/GenBank/DDBJ databases">
        <authorList>
            <person name="Lanie J.A."/>
            <person name="Ng W.-L."/>
            <person name="Kazmierczak K.M."/>
            <person name="Andrzejewski T.M."/>
            <person name="Davidsen T.M."/>
            <person name="Wayne K.J."/>
            <person name="Tettelin H."/>
            <person name="Glass J.I."/>
            <person name="Rusch D."/>
            <person name="Podicherti R."/>
            <person name="Tsui H.-C.T."/>
            <person name="Winkler M.E."/>
        </authorList>
    </citation>
    <scope>NUCLEOTIDE SEQUENCE</scope>
</reference>
<dbReference type="Pfam" id="PF04552">
    <property type="entry name" value="Sigma54_DBD"/>
    <property type="match status" value="1"/>
</dbReference>
<dbReference type="GO" id="GO:0016987">
    <property type="term" value="F:sigma factor activity"/>
    <property type="evidence" value="ECO:0007669"/>
    <property type="project" value="InterPro"/>
</dbReference>
<organism evidence="2">
    <name type="scientific">marine metagenome</name>
    <dbReference type="NCBI Taxonomy" id="408172"/>
    <lineage>
        <taxon>unclassified sequences</taxon>
        <taxon>metagenomes</taxon>
        <taxon>ecological metagenomes</taxon>
    </lineage>
</organism>
<dbReference type="InterPro" id="IPR007634">
    <property type="entry name" value="RNA_pol_sigma_54_DNA-bd"/>
</dbReference>
<protein>
    <recommendedName>
        <fullName evidence="1">RNA polymerase sigma factor 54 DNA-binding domain-containing protein</fullName>
    </recommendedName>
</protein>
<dbReference type="PROSITE" id="PS00717">
    <property type="entry name" value="SIGMA54_1"/>
    <property type="match status" value="1"/>
</dbReference>
<sequence length="178" mass="20699">QSYREVARNQGQFKGENKEFISKKLNSANFMIQAIEQRRQTMLKVMTFIVDRQREFFEKGVQHLKPLTLREVADHIEMHESTVSRVTNEKFVQTPRGVFSLKYFFSSGLATTSGENISARGVRDKIQKLVELEDVRDPLTDQKLVELLELDGIKIARRTVAKYRDQIGVLPARMRKRV</sequence>
<dbReference type="PROSITE" id="PS00718">
    <property type="entry name" value="SIGMA54_2"/>
    <property type="match status" value="1"/>
</dbReference>
<dbReference type="Gene3D" id="1.10.10.60">
    <property type="entry name" value="Homeodomain-like"/>
    <property type="match status" value="1"/>
</dbReference>
<dbReference type="PRINTS" id="PR00045">
    <property type="entry name" value="SIGMA54FCT"/>
</dbReference>
<feature type="domain" description="RNA polymerase sigma factor 54 DNA-binding" evidence="1">
    <location>
        <begin position="19"/>
        <end position="177"/>
    </location>
</feature>
<gene>
    <name evidence="2" type="ORF">METZ01_LOCUS497088</name>
</gene>
<feature type="non-terminal residue" evidence="2">
    <location>
        <position position="1"/>
    </location>
</feature>
<dbReference type="InterPro" id="IPR000394">
    <property type="entry name" value="RNA_pol_sigma_54"/>
</dbReference>
<evidence type="ECO:0000259" key="1">
    <source>
        <dbReference type="Pfam" id="PF04552"/>
    </source>
</evidence>
<dbReference type="AlphaFoldDB" id="A0A383DIT8"/>
<dbReference type="GO" id="GO:0001216">
    <property type="term" value="F:DNA-binding transcription activator activity"/>
    <property type="evidence" value="ECO:0007669"/>
    <property type="project" value="InterPro"/>
</dbReference>
<dbReference type="PROSITE" id="PS50044">
    <property type="entry name" value="SIGMA54_3"/>
    <property type="match status" value="1"/>
</dbReference>
<evidence type="ECO:0000313" key="2">
    <source>
        <dbReference type="EMBL" id="SVE44234.1"/>
    </source>
</evidence>
<name>A0A383DIT8_9ZZZZ</name>
<dbReference type="PANTHER" id="PTHR32248:SF4">
    <property type="entry name" value="RNA POLYMERASE SIGMA-54 FACTOR"/>
    <property type="match status" value="1"/>
</dbReference>
<proteinExistence type="predicted"/>
<dbReference type="PANTHER" id="PTHR32248">
    <property type="entry name" value="RNA POLYMERASE SIGMA-54 FACTOR"/>
    <property type="match status" value="1"/>
</dbReference>